<dbReference type="Proteomes" id="UP000799291">
    <property type="component" value="Unassembled WGS sequence"/>
</dbReference>
<keyword evidence="2" id="KW-1185">Reference proteome</keyword>
<gene>
    <name evidence="1" type="ORF">K458DRAFT_381273</name>
</gene>
<reference evidence="1" key="1">
    <citation type="journal article" date="2020" name="Stud. Mycol.">
        <title>101 Dothideomycetes genomes: a test case for predicting lifestyles and emergence of pathogens.</title>
        <authorList>
            <person name="Haridas S."/>
            <person name="Albert R."/>
            <person name="Binder M."/>
            <person name="Bloem J."/>
            <person name="Labutti K."/>
            <person name="Salamov A."/>
            <person name="Andreopoulos B."/>
            <person name="Baker S."/>
            <person name="Barry K."/>
            <person name="Bills G."/>
            <person name="Bluhm B."/>
            <person name="Cannon C."/>
            <person name="Castanera R."/>
            <person name="Culley D."/>
            <person name="Daum C."/>
            <person name="Ezra D."/>
            <person name="Gonzalez J."/>
            <person name="Henrissat B."/>
            <person name="Kuo A."/>
            <person name="Liang C."/>
            <person name="Lipzen A."/>
            <person name="Lutzoni F."/>
            <person name="Magnuson J."/>
            <person name="Mondo S."/>
            <person name="Nolan M."/>
            <person name="Ohm R."/>
            <person name="Pangilinan J."/>
            <person name="Park H.-J."/>
            <person name="Ramirez L."/>
            <person name="Alfaro M."/>
            <person name="Sun H."/>
            <person name="Tritt A."/>
            <person name="Yoshinaga Y."/>
            <person name="Zwiers L.-H."/>
            <person name="Turgeon B."/>
            <person name="Goodwin S."/>
            <person name="Spatafora J."/>
            <person name="Crous P."/>
            <person name="Grigoriev I."/>
        </authorList>
    </citation>
    <scope>NUCLEOTIDE SEQUENCE</scope>
    <source>
        <strain evidence="1">CBS 122367</strain>
    </source>
</reference>
<dbReference type="AlphaFoldDB" id="A0A6G1JLQ3"/>
<dbReference type="OrthoDB" id="3798004at2759"/>
<proteinExistence type="predicted"/>
<name>A0A6G1JLQ3_9PLEO</name>
<protein>
    <submittedName>
        <fullName evidence="1">Uncharacterized protein</fullName>
    </submittedName>
</protein>
<evidence type="ECO:0000313" key="2">
    <source>
        <dbReference type="Proteomes" id="UP000799291"/>
    </source>
</evidence>
<organism evidence="1 2">
    <name type="scientific">Lentithecium fluviatile CBS 122367</name>
    <dbReference type="NCBI Taxonomy" id="1168545"/>
    <lineage>
        <taxon>Eukaryota</taxon>
        <taxon>Fungi</taxon>
        <taxon>Dikarya</taxon>
        <taxon>Ascomycota</taxon>
        <taxon>Pezizomycotina</taxon>
        <taxon>Dothideomycetes</taxon>
        <taxon>Pleosporomycetidae</taxon>
        <taxon>Pleosporales</taxon>
        <taxon>Massarineae</taxon>
        <taxon>Lentitheciaceae</taxon>
        <taxon>Lentithecium</taxon>
    </lineage>
</organism>
<evidence type="ECO:0000313" key="1">
    <source>
        <dbReference type="EMBL" id="KAF2691416.1"/>
    </source>
</evidence>
<sequence length="209" mass="23838">MLLFPNLRKVEIKMQRREREMWGTWHEMAFGSGDEEEKLLERVPSWFRGNVERIVRGRCYRWQVGEKWTVEWPQLDPNVGMGSYVDAIFTGLGAEAAEKAMRGVDGIEPCACGCGAPCWLSAVFVQDGGRRVAVDVVFYGDGVKEEERGLRVRLTPGVEPLDVRVMTEVPVMKFGDGGDAVGFGWDGEREFWEGVRRNRGFWGRWWSGQ</sequence>
<dbReference type="EMBL" id="MU005569">
    <property type="protein sequence ID" value="KAF2691416.1"/>
    <property type="molecule type" value="Genomic_DNA"/>
</dbReference>
<accession>A0A6G1JLQ3</accession>